<accession>A0A964UZA5</accession>
<feature type="coiled-coil region" evidence="1">
    <location>
        <begin position="9"/>
        <end position="78"/>
    </location>
</feature>
<keyword evidence="1" id="KW-0175">Coiled coil</keyword>
<evidence type="ECO:0000256" key="1">
    <source>
        <dbReference type="SAM" id="Coils"/>
    </source>
</evidence>
<organism evidence="2 3">
    <name type="scientific">Candidatus Fonsibacter lacus</name>
    <dbReference type="NCBI Taxonomy" id="2576439"/>
    <lineage>
        <taxon>Bacteria</taxon>
        <taxon>Pseudomonadati</taxon>
        <taxon>Pseudomonadota</taxon>
        <taxon>Alphaproteobacteria</taxon>
        <taxon>Candidatus Pelagibacterales</taxon>
        <taxon>Candidatus Pelagibacterales incertae sedis</taxon>
        <taxon>Candidatus Fonsibacter</taxon>
    </lineage>
</organism>
<dbReference type="Proteomes" id="UP000713222">
    <property type="component" value="Unassembled WGS sequence"/>
</dbReference>
<dbReference type="AlphaFoldDB" id="A0A964UZA5"/>
<comment type="caution">
    <text evidence="2">The sequence shown here is derived from an EMBL/GenBank/DDBJ whole genome shotgun (WGS) entry which is preliminary data.</text>
</comment>
<evidence type="ECO:0000313" key="2">
    <source>
        <dbReference type="EMBL" id="NBN88543.1"/>
    </source>
</evidence>
<protein>
    <submittedName>
        <fullName evidence="2">Uncharacterized protein</fullName>
    </submittedName>
</protein>
<gene>
    <name evidence="2" type="ORF">EBV32_05610</name>
</gene>
<dbReference type="EMBL" id="RGET01000160">
    <property type="protein sequence ID" value="NBN88543.1"/>
    <property type="molecule type" value="Genomic_DNA"/>
</dbReference>
<reference evidence="2" key="1">
    <citation type="submission" date="2018-10" db="EMBL/GenBank/DDBJ databases">
        <title>Iterative Subtractive Binning of Freshwater Chronoseries Metagenomes Recovers Nearly Complete Genomes from over Four Hundred Novel Species.</title>
        <authorList>
            <person name="Rodriguez-R L.M."/>
            <person name="Tsementzi D."/>
            <person name="Luo C."/>
            <person name="Konstantinidis K.T."/>
        </authorList>
    </citation>
    <scope>NUCLEOTIDE SEQUENCE</scope>
    <source>
        <strain evidence="2">WB7_6_001</strain>
    </source>
</reference>
<evidence type="ECO:0000313" key="3">
    <source>
        <dbReference type="Proteomes" id="UP000713222"/>
    </source>
</evidence>
<name>A0A964UZA5_9PROT</name>
<sequence length="87" mass="10121">MTEPSDAVIRQLHLEIMKASESVDKAAAEVKDLQGEMVVLRAELIMRGDRIRELLEYTEAVAEENRALRRQLADLRYQYRRDFNGDL</sequence>
<proteinExistence type="predicted"/>